<dbReference type="Gene3D" id="3.30.1450.10">
    <property type="match status" value="2"/>
</dbReference>
<keyword evidence="2" id="KW-1133">Transmembrane helix</keyword>
<evidence type="ECO:0008006" key="5">
    <source>
        <dbReference type="Google" id="ProtNLM"/>
    </source>
</evidence>
<dbReference type="RefSeq" id="WP_102196279.1">
    <property type="nucleotide sequence ID" value="NZ_NIPR01000023.1"/>
</dbReference>
<organism evidence="3 4">
    <name type="scientific">Companilactobacillus nuruki</name>
    <dbReference type="NCBI Taxonomy" id="1993540"/>
    <lineage>
        <taxon>Bacteria</taxon>
        <taxon>Bacillati</taxon>
        <taxon>Bacillota</taxon>
        <taxon>Bacilli</taxon>
        <taxon>Lactobacillales</taxon>
        <taxon>Lactobacillaceae</taxon>
        <taxon>Companilactobacillus</taxon>
    </lineage>
</organism>
<reference evidence="3 4" key="1">
    <citation type="submission" date="2017-05" db="EMBL/GenBank/DDBJ databases">
        <title>Lactobacillus nurukis nov., sp. nov., isolated from nuruk.</title>
        <authorList>
            <person name="Kim S.-J."/>
        </authorList>
    </citation>
    <scope>NUCLEOTIDE SEQUENCE [LARGE SCALE GENOMIC DNA]</scope>
    <source>
        <strain evidence="3 4">SYF10-1a</strain>
    </source>
</reference>
<dbReference type="EMBL" id="NIPR01000023">
    <property type="protein sequence ID" value="PMD69831.1"/>
    <property type="molecule type" value="Genomic_DNA"/>
</dbReference>
<dbReference type="InterPro" id="IPR037873">
    <property type="entry name" value="BamE-like"/>
</dbReference>
<sequence length="229" mass="25123">MNNNDLPTRAEYQRSHKKTKKHFYRRWWFWTIIAILLLAGGGFLGMKMTATGPYAPTTKVSKKKSNTKKSTAKKDITLSQYKGIYISDKDGLSPDQIEKAIGKSSATSVSATSQNNIYTWNTIANGELGSKLTISFNNNHAIGKTISGIKVNRSEKLGLDSYNSIQNDQTQDTILKNVGKPNGYNDSSSNGKITQTWTYSSDVKGNTGANFIISFSDGKVTGKSQSGIE</sequence>
<gene>
    <name evidence="3" type="ORF">CBP76_07465</name>
</gene>
<proteinExistence type="predicted"/>
<dbReference type="Pfam" id="PF12978">
    <property type="entry name" value="DUF3862"/>
    <property type="match status" value="1"/>
</dbReference>
<evidence type="ECO:0000313" key="4">
    <source>
        <dbReference type="Proteomes" id="UP000235649"/>
    </source>
</evidence>
<name>A0A2N7ATQ4_9LACO</name>
<keyword evidence="2" id="KW-0812">Transmembrane</keyword>
<dbReference type="InterPro" id="IPR024418">
    <property type="entry name" value="DUF3862"/>
</dbReference>
<dbReference type="Proteomes" id="UP000235649">
    <property type="component" value="Unassembled WGS sequence"/>
</dbReference>
<comment type="caution">
    <text evidence="3">The sequence shown here is derived from an EMBL/GenBank/DDBJ whole genome shotgun (WGS) entry which is preliminary data.</text>
</comment>
<dbReference type="AlphaFoldDB" id="A0A2N7ATQ4"/>
<keyword evidence="2" id="KW-0472">Membrane</keyword>
<feature type="transmembrane region" description="Helical" evidence="2">
    <location>
        <begin position="27"/>
        <end position="46"/>
    </location>
</feature>
<protein>
    <recommendedName>
        <fullName evidence="5">DUF3862 domain-containing protein</fullName>
    </recommendedName>
</protein>
<evidence type="ECO:0000313" key="3">
    <source>
        <dbReference type="EMBL" id="PMD69831.1"/>
    </source>
</evidence>
<evidence type="ECO:0000256" key="1">
    <source>
        <dbReference type="ARBA" id="ARBA00022729"/>
    </source>
</evidence>
<keyword evidence="1" id="KW-0732">Signal</keyword>
<keyword evidence="4" id="KW-1185">Reference proteome</keyword>
<dbReference type="OrthoDB" id="2942526at2"/>
<evidence type="ECO:0000256" key="2">
    <source>
        <dbReference type="SAM" id="Phobius"/>
    </source>
</evidence>
<accession>A0A2N7ATQ4</accession>